<evidence type="ECO:0000313" key="2">
    <source>
        <dbReference type="Proteomes" id="UP001597187"/>
    </source>
</evidence>
<keyword evidence="2" id="KW-1185">Reference proteome</keyword>
<dbReference type="RefSeq" id="WP_250875490.1">
    <property type="nucleotide sequence ID" value="NZ_JALXFV010000008.1"/>
</dbReference>
<dbReference type="EMBL" id="JBHUDC010000008">
    <property type="protein sequence ID" value="MFD1515578.1"/>
    <property type="molecule type" value="Genomic_DNA"/>
</dbReference>
<protein>
    <recommendedName>
        <fullName evidence="3">Small CPxCG-related zinc finger protein</fullName>
    </recommendedName>
</protein>
<sequence length="55" mass="6034">MQQQRIVCCSACGRAYTARLRDDGTFILPTTDGRCRCGADRFSEFESPTAGETPS</sequence>
<name>A0ABD6B137_9EURY</name>
<accession>A0ABD6B137</accession>
<evidence type="ECO:0000313" key="1">
    <source>
        <dbReference type="EMBL" id="MFD1515578.1"/>
    </source>
</evidence>
<proteinExistence type="predicted"/>
<evidence type="ECO:0008006" key="3">
    <source>
        <dbReference type="Google" id="ProtNLM"/>
    </source>
</evidence>
<dbReference type="Proteomes" id="UP001597187">
    <property type="component" value="Unassembled WGS sequence"/>
</dbReference>
<comment type="caution">
    <text evidence="1">The sequence shown here is derived from an EMBL/GenBank/DDBJ whole genome shotgun (WGS) entry which is preliminary data.</text>
</comment>
<dbReference type="AlphaFoldDB" id="A0ABD6B137"/>
<organism evidence="1 2">
    <name type="scientific">Halomarina rubra</name>
    <dbReference type="NCBI Taxonomy" id="2071873"/>
    <lineage>
        <taxon>Archaea</taxon>
        <taxon>Methanobacteriati</taxon>
        <taxon>Methanobacteriota</taxon>
        <taxon>Stenosarchaea group</taxon>
        <taxon>Halobacteria</taxon>
        <taxon>Halobacteriales</taxon>
        <taxon>Natronomonadaceae</taxon>
        <taxon>Halomarina</taxon>
    </lineage>
</organism>
<gene>
    <name evidence="1" type="ORF">ACFSBT_20055</name>
</gene>
<reference evidence="1 2" key="1">
    <citation type="journal article" date="2019" name="Int. J. Syst. Evol. Microbiol.">
        <title>The Global Catalogue of Microorganisms (GCM) 10K type strain sequencing project: providing services to taxonomists for standard genome sequencing and annotation.</title>
        <authorList>
            <consortium name="The Broad Institute Genomics Platform"/>
            <consortium name="The Broad Institute Genome Sequencing Center for Infectious Disease"/>
            <person name="Wu L."/>
            <person name="Ma J."/>
        </authorList>
    </citation>
    <scope>NUCLEOTIDE SEQUENCE [LARGE SCALE GENOMIC DNA]</scope>
    <source>
        <strain evidence="1 2">CGMCC 1.12563</strain>
    </source>
</reference>